<evidence type="ECO:0000256" key="1">
    <source>
        <dbReference type="SAM" id="MobiDB-lite"/>
    </source>
</evidence>
<feature type="compositionally biased region" description="Polar residues" evidence="1">
    <location>
        <begin position="246"/>
        <end position="255"/>
    </location>
</feature>
<dbReference type="RefSeq" id="XP_001298400.1">
    <property type="nucleotide sequence ID" value="XM_001298399.1"/>
</dbReference>
<reference evidence="2" key="2">
    <citation type="journal article" date="2007" name="Science">
        <title>Draft genome sequence of the sexually transmitted pathogen Trichomonas vaginalis.</title>
        <authorList>
            <person name="Carlton J.M."/>
            <person name="Hirt R.P."/>
            <person name="Silva J.C."/>
            <person name="Delcher A.L."/>
            <person name="Schatz M."/>
            <person name="Zhao Q."/>
            <person name="Wortman J.R."/>
            <person name="Bidwell S.L."/>
            <person name="Alsmark U.C.M."/>
            <person name="Besteiro S."/>
            <person name="Sicheritz-Ponten T."/>
            <person name="Noel C.J."/>
            <person name="Dacks J.B."/>
            <person name="Foster P.G."/>
            <person name="Simillion C."/>
            <person name="Van de Peer Y."/>
            <person name="Miranda-Saavedra D."/>
            <person name="Barton G.J."/>
            <person name="Westrop G.D."/>
            <person name="Mueller S."/>
            <person name="Dessi D."/>
            <person name="Fiori P.L."/>
            <person name="Ren Q."/>
            <person name="Paulsen I."/>
            <person name="Zhang H."/>
            <person name="Bastida-Corcuera F.D."/>
            <person name="Simoes-Barbosa A."/>
            <person name="Brown M.T."/>
            <person name="Hayes R.D."/>
            <person name="Mukherjee M."/>
            <person name="Okumura C.Y."/>
            <person name="Schneider R."/>
            <person name="Smith A.J."/>
            <person name="Vanacova S."/>
            <person name="Villalvazo M."/>
            <person name="Haas B.J."/>
            <person name="Pertea M."/>
            <person name="Feldblyum T.V."/>
            <person name="Utterback T.R."/>
            <person name="Shu C.L."/>
            <person name="Osoegawa K."/>
            <person name="de Jong P.J."/>
            <person name="Hrdy I."/>
            <person name="Horvathova L."/>
            <person name="Zubacova Z."/>
            <person name="Dolezal P."/>
            <person name="Malik S.B."/>
            <person name="Logsdon J.M. Jr."/>
            <person name="Henze K."/>
            <person name="Gupta A."/>
            <person name="Wang C.C."/>
            <person name="Dunne R.L."/>
            <person name="Upcroft J.A."/>
            <person name="Upcroft P."/>
            <person name="White O."/>
            <person name="Salzberg S.L."/>
            <person name="Tang P."/>
            <person name="Chiu C.-H."/>
            <person name="Lee Y.-S."/>
            <person name="Embley T.M."/>
            <person name="Coombs G.H."/>
            <person name="Mottram J.C."/>
            <person name="Tachezy J."/>
            <person name="Fraser-Liggett C.M."/>
            <person name="Johnson P.J."/>
        </authorList>
    </citation>
    <scope>NUCLEOTIDE SEQUENCE [LARGE SCALE GENOMIC DNA]</scope>
    <source>
        <strain evidence="2">G3</strain>
    </source>
</reference>
<dbReference type="Proteomes" id="UP000001542">
    <property type="component" value="Unassembled WGS sequence"/>
</dbReference>
<feature type="region of interest" description="Disordered" evidence="1">
    <location>
        <begin position="317"/>
        <end position="414"/>
    </location>
</feature>
<evidence type="ECO:0000313" key="3">
    <source>
        <dbReference type="Proteomes" id="UP000001542"/>
    </source>
</evidence>
<feature type="compositionally biased region" description="Basic and acidic residues" evidence="1">
    <location>
        <begin position="182"/>
        <end position="191"/>
    </location>
</feature>
<protein>
    <submittedName>
        <fullName evidence="2">Uncharacterized protein</fullName>
    </submittedName>
</protein>
<dbReference type="EMBL" id="DS114934">
    <property type="protein sequence ID" value="EAX85470.1"/>
    <property type="molecule type" value="Genomic_DNA"/>
</dbReference>
<feature type="compositionally biased region" description="Basic residues" evidence="1">
    <location>
        <begin position="192"/>
        <end position="203"/>
    </location>
</feature>
<feature type="compositionally biased region" description="Basic residues" evidence="1">
    <location>
        <begin position="218"/>
        <end position="227"/>
    </location>
</feature>
<gene>
    <name evidence="2" type="ORF">TVAG_587680</name>
</gene>
<keyword evidence="3" id="KW-1185">Reference proteome</keyword>
<feature type="compositionally biased region" description="Low complexity" evidence="1">
    <location>
        <begin position="346"/>
        <end position="382"/>
    </location>
</feature>
<feature type="compositionally biased region" description="Acidic residues" evidence="1">
    <location>
        <begin position="387"/>
        <end position="414"/>
    </location>
</feature>
<dbReference type="VEuPathDB" id="TrichDB:TVAG_587680"/>
<feature type="region of interest" description="Disordered" evidence="1">
    <location>
        <begin position="130"/>
        <end position="274"/>
    </location>
</feature>
<evidence type="ECO:0000313" key="2">
    <source>
        <dbReference type="EMBL" id="EAX85470.1"/>
    </source>
</evidence>
<dbReference type="InParanoid" id="A2GBJ7"/>
<accession>A2GBJ7</accession>
<name>A2GBJ7_TRIV3</name>
<sequence>MSSKYAESYASSTNINGSKEITQLFNVMVAQQLLTKEKSRPVETRPFPSSNTYLLASKWVANYLFENGMSKTLQSANHETKGYIKQTGLPIPIASELKLRSENEIFHQLATTVQPKARPEKYNRSTTRVAIEGPAGRATVKITKRGADIRDSKENREKFRDERQKAHQKSRELPQEALPAKESPKPQSQDHHHYHKHHHHHHRNEQPSESQQTPVRNSPHHTHHHHYHESPKKQVYSPKQRKIQDDVSTISNSQYGEVKKREVKPESPKKNTKQISFKNRIQKMLIKSALAIESTFEYHQQFTDYVPAYAPVEPVAYSPPPPEPVPEPAPQSVEQPPQETAESSKESSSIPSVKDSESSSAAPSVSSNSDSGSAAPIPSSSSSDEEKKDDEEEEEDFEEEEEEEDFVEEEDEEQ</sequence>
<reference evidence="2" key="1">
    <citation type="submission" date="2006-10" db="EMBL/GenBank/DDBJ databases">
        <authorList>
            <person name="Amadeo P."/>
            <person name="Zhao Q."/>
            <person name="Wortman J."/>
            <person name="Fraser-Liggett C."/>
            <person name="Carlton J."/>
        </authorList>
    </citation>
    <scope>NUCLEOTIDE SEQUENCE</scope>
    <source>
        <strain evidence="2">G3</strain>
    </source>
</reference>
<feature type="compositionally biased region" description="Low complexity" evidence="1">
    <location>
        <begin position="330"/>
        <end position="339"/>
    </location>
</feature>
<feature type="compositionally biased region" description="Polar residues" evidence="1">
    <location>
        <begin position="207"/>
        <end position="216"/>
    </location>
</feature>
<dbReference type="AlphaFoldDB" id="A2GBJ7"/>
<dbReference type="KEGG" id="tva:4743110"/>
<proteinExistence type="predicted"/>
<dbReference type="VEuPathDB" id="TrichDB:TVAGG3_0792450"/>
<organism evidence="2 3">
    <name type="scientific">Trichomonas vaginalis (strain ATCC PRA-98 / G3)</name>
    <dbReference type="NCBI Taxonomy" id="412133"/>
    <lineage>
        <taxon>Eukaryota</taxon>
        <taxon>Metamonada</taxon>
        <taxon>Parabasalia</taxon>
        <taxon>Trichomonadida</taxon>
        <taxon>Trichomonadidae</taxon>
        <taxon>Trichomonas</taxon>
    </lineage>
</organism>
<feature type="compositionally biased region" description="Basic and acidic residues" evidence="1">
    <location>
        <begin position="257"/>
        <end position="269"/>
    </location>
</feature>
<feature type="compositionally biased region" description="Basic and acidic residues" evidence="1">
    <location>
        <begin position="145"/>
        <end position="174"/>
    </location>
</feature>
<feature type="compositionally biased region" description="Pro residues" evidence="1">
    <location>
        <begin position="317"/>
        <end position="329"/>
    </location>
</feature>